<dbReference type="Pfam" id="PF13648">
    <property type="entry name" value="Lipocalin_4"/>
    <property type="match status" value="1"/>
</dbReference>
<name>A0ABS1QJ81_9FLAO</name>
<gene>
    <name evidence="3" type="ORF">JET18_17460</name>
</gene>
<sequence length="145" mass="15809">MKKLLLTTCLSAFLLISCNNDDQADSPILGTWKAAKNITISGSNGVILLQSPITGCDAGATYDFRANGDFEYRSSCTNSWETGTFKYSEGSMVITFYINVDGSDNQMGTENLHSLTSNEMQTITGKADYDNDGVQDISVISYVRQ</sequence>
<accession>A0ABS1QJ81</accession>
<organism evidence="3 4">
    <name type="scientific">Chryseobacterium endalhagicum</name>
    <dbReference type="NCBI Taxonomy" id="2797638"/>
    <lineage>
        <taxon>Bacteria</taxon>
        <taxon>Pseudomonadati</taxon>
        <taxon>Bacteroidota</taxon>
        <taxon>Flavobacteriia</taxon>
        <taxon>Flavobacteriales</taxon>
        <taxon>Weeksellaceae</taxon>
        <taxon>Chryseobacterium group</taxon>
        <taxon>Chryseobacterium</taxon>
    </lineage>
</organism>
<protein>
    <submittedName>
        <fullName evidence="3">Lipocalin family protein</fullName>
    </submittedName>
</protein>
<evidence type="ECO:0000259" key="2">
    <source>
        <dbReference type="Pfam" id="PF13648"/>
    </source>
</evidence>
<feature type="chain" id="PRO_5047250419" evidence="1">
    <location>
        <begin position="25"/>
        <end position="145"/>
    </location>
</feature>
<evidence type="ECO:0000313" key="3">
    <source>
        <dbReference type="EMBL" id="MBL1222645.1"/>
    </source>
</evidence>
<dbReference type="InterPro" id="IPR024311">
    <property type="entry name" value="Lipocalin-like"/>
</dbReference>
<reference evidence="3 4" key="1">
    <citation type="submission" date="2020-12" db="EMBL/GenBank/DDBJ databases">
        <title>Chryseobacterium endoalhailicus sp. nov., isolated from seed of leguminous plant.</title>
        <authorList>
            <person name="Zhang X."/>
        </authorList>
    </citation>
    <scope>NUCLEOTIDE SEQUENCE [LARGE SCALE GENOMIC DNA]</scope>
    <source>
        <strain evidence="3 4">L7</strain>
    </source>
</reference>
<evidence type="ECO:0000256" key="1">
    <source>
        <dbReference type="SAM" id="SignalP"/>
    </source>
</evidence>
<dbReference type="PROSITE" id="PS51257">
    <property type="entry name" value="PROKAR_LIPOPROTEIN"/>
    <property type="match status" value="1"/>
</dbReference>
<keyword evidence="4" id="KW-1185">Reference proteome</keyword>
<keyword evidence="1" id="KW-0732">Signal</keyword>
<feature type="domain" description="Lipocalin-like" evidence="2">
    <location>
        <begin position="28"/>
        <end position="121"/>
    </location>
</feature>
<dbReference type="RefSeq" id="WP_202093145.1">
    <property type="nucleotide sequence ID" value="NZ_JAELVM010000003.1"/>
</dbReference>
<proteinExistence type="predicted"/>
<feature type="signal peptide" evidence="1">
    <location>
        <begin position="1"/>
        <end position="24"/>
    </location>
</feature>
<evidence type="ECO:0000313" key="4">
    <source>
        <dbReference type="Proteomes" id="UP000661696"/>
    </source>
</evidence>
<dbReference type="Proteomes" id="UP000661696">
    <property type="component" value="Unassembled WGS sequence"/>
</dbReference>
<comment type="caution">
    <text evidence="3">The sequence shown here is derived from an EMBL/GenBank/DDBJ whole genome shotgun (WGS) entry which is preliminary data.</text>
</comment>
<dbReference type="EMBL" id="JAELVM010000003">
    <property type="protein sequence ID" value="MBL1222645.1"/>
    <property type="molecule type" value="Genomic_DNA"/>
</dbReference>